<evidence type="ECO:0000313" key="1">
    <source>
        <dbReference type="EMBL" id="QHS91408.1"/>
    </source>
</evidence>
<reference evidence="1" key="1">
    <citation type="journal article" date="2020" name="Nature">
        <title>Giant virus diversity and host interactions through global metagenomics.</title>
        <authorList>
            <person name="Schulz F."/>
            <person name="Roux S."/>
            <person name="Paez-Espino D."/>
            <person name="Jungbluth S."/>
            <person name="Walsh D.A."/>
            <person name="Denef V.J."/>
            <person name="McMahon K.D."/>
            <person name="Konstantinidis K.T."/>
            <person name="Eloe-Fadrosh E.A."/>
            <person name="Kyrpides N.C."/>
            <person name="Woyke T."/>
        </authorList>
    </citation>
    <scope>NUCLEOTIDE SEQUENCE</scope>
    <source>
        <strain evidence="1">GVMAG-M-3300013004-44</strain>
    </source>
</reference>
<organism evidence="1">
    <name type="scientific">viral metagenome</name>
    <dbReference type="NCBI Taxonomy" id="1070528"/>
    <lineage>
        <taxon>unclassified sequences</taxon>
        <taxon>metagenomes</taxon>
        <taxon>organismal metagenomes</taxon>
    </lineage>
</organism>
<dbReference type="AlphaFoldDB" id="A0A6C0BJ19"/>
<sequence>MSNVVKKNMHSTGIEPVSTPWKGAILPLNYECRCEGVLHNLAEDVFFGF</sequence>
<dbReference type="EMBL" id="MN739160">
    <property type="protein sequence ID" value="QHS91408.1"/>
    <property type="molecule type" value="Genomic_DNA"/>
</dbReference>
<name>A0A6C0BJ19_9ZZZZ</name>
<accession>A0A6C0BJ19</accession>
<protein>
    <submittedName>
        <fullName evidence="1">Uncharacterized protein</fullName>
    </submittedName>
</protein>
<proteinExistence type="predicted"/>